<reference evidence="3 4" key="1">
    <citation type="submission" date="2018-02" db="EMBL/GenBank/DDBJ databases">
        <title>Five New Genomes of Indian Photorhabdus Isolates TSA.</title>
        <authorList>
            <person name="Dubay B."/>
            <person name="Somvanshi V.S."/>
        </authorList>
    </citation>
    <scope>NUCLEOTIDE SEQUENCE [LARGE SCALE GENOMIC DNA]</scope>
    <source>
        <strain evidence="3 4">H1</strain>
    </source>
</reference>
<dbReference type="Pfam" id="PF00419">
    <property type="entry name" value="Fimbrial"/>
    <property type="match status" value="1"/>
</dbReference>
<keyword evidence="1" id="KW-0812">Transmembrane</keyword>
<evidence type="ECO:0000259" key="2">
    <source>
        <dbReference type="Pfam" id="PF00419"/>
    </source>
</evidence>
<keyword evidence="4" id="KW-1185">Reference proteome</keyword>
<evidence type="ECO:0000313" key="3">
    <source>
        <dbReference type="EMBL" id="PQQ23254.1"/>
    </source>
</evidence>
<accession>A0A2S8PWD2</accession>
<keyword evidence="1" id="KW-1133">Transmembrane helix</keyword>
<feature type="transmembrane region" description="Helical" evidence="1">
    <location>
        <begin position="21"/>
        <end position="41"/>
    </location>
</feature>
<sequence>MKAKNNTLIKRELITCHSRTKYLWLIMVLIGWSIGFVALSVQADGKDNIEITIKGNLLPPTCALSVNGNYGGTTGMYTGDMPQVYASQLKNSKYVESSALDLVFELSHCSPSPGQSPALYIWTDGARNSGDLELFMPVNNTSTTEGVGIRLRDLGNQQFVEAKPSNKPFKVSLPLAKDGATRTFRAYVGGFGDKNNPVTCKTGSNETSVLCGGAAEVGIHFEFSYEHLK</sequence>
<organism evidence="3 4">
    <name type="scientific">Photorhabdus hindustanensis</name>
    <dbReference type="NCBI Taxonomy" id="2918802"/>
    <lineage>
        <taxon>Bacteria</taxon>
        <taxon>Pseudomonadati</taxon>
        <taxon>Pseudomonadota</taxon>
        <taxon>Gammaproteobacteria</taxon>
        <taxon>Enterobacterales</taxon>
        <taxon>Morganellaceae</taxon>
        <taxon>Photorhabdus</taxon>
    </lineage>
</organism>
<proteinExistence type="predicted"/>
<protein>
    <recommendedName>
        <fullName evidence="2">Fimbrial-type adhesion domain-containing protein</fullName>
    </recommendedName>
</protein>
<gene>
    <name evidence="3" type="ORF">C6H66_19905</name>
</gene>
<dbReference type="Gene3D" id="2.60.40.1090">
    <property type="entry name" value="Fimbrial-type adhesion domain"/>
    <property type="match status" value="1"/>
</dbReference>
<dbReference type="GO" id="GO:0009289">
    <property type="term" value="C:pilus"/>
    <property type="evidence" value="ECO:0007669"/>
    <property type="project" value="InterPro"/>
</dbReference>
<name>A0A2S8PWD2_9GAMM</name>
<dbReference type="InterPro" id="IPR008966">
    <property type="entry name" value="Adhesion_dom_sf"/>
</dbReference>
<evidence type="ECO:0000313" key="4">
    <source>
        <dbReference type="Proteomes" id="UP000239550"/>
    </source>
</evidence>
<feature type="domain" description="Fimbrial-type adhesion" evidence="2">
    <location>
        <begin position="52"/>
        <end position="188"/>
    </location>
</feature>
<evidence type="ECO:0000256" key="1">
    <source>
        <dbReference type="SAM" id="Phobius"/>
    </source>
</evidence>
<comment type="caution">
    <text evidence="3">The sequence shown here is derived from an EMBL/GenBank/DDBJ whole genome shotgun (WGS) entry which is preliminary data.</text>
</comment>
<dbReference type="RefSeq" id="WP_105396499.1">
    <property type="nucleotide sequence ID" value="NZ_CAWNTA010000128.1"/>
</dbReference>
<dbReference type="Proteomes" id="UP000239550">
    <property type="component" value="Unassembled WGS sequence"/>
</dbReference>
<dbReference type="InterPro" id="IPR000259">
    <property type="entry name" value="Adhesion_dom_fimbrial"/>
</dbReference>
<dbReference type="EMBL" id="PUWT01000060">
    <property type="protein sequence ID" value="PQQ23254.1"/>
    <property type="molecule type" value="Genomic_DNA"/>
</dbReference>
<dbReference type="SUPFAM" id="SSF49401">
    <property type="entry name" value="Bacterial adhesins"/>
    <property type="match status" value="1"/>
</dbReference>
<dbReference type="AlphaFoldDB" id="A0A2S8PWD2"/>
<dbReference type="GO" id="GO:0007155">
    <property type="term" value="P:cell adhesion"/>
    <property type="evidence" value="ECO:0007669"/>
    <property type="project" value="InterPro"/>
</dbReference>
<keyword evidence="1" id="KW-0472">Membrane</keyword>
<dbReference type="InterPro" id="IPR036937">
    <property type="entry name" value="Adhesion_dom_fimbrial_sf"/>
</dbReference>